<keyword evidence="6" id="KW-0269">Exonuclease</keyword>
<dbReference type="InterPro" id="IPR001279">
    <property type="entry name" value="Metallo-B-lactamas"/>
</dbReference>
<keyword evidence="7" id="KW-0694">RNA-binding</keyword>
<dbReference type="Pfam" id="PF22505">
    <property type="entry name" value="RNase_J_b_CASP"/>
    <property type="match status" value="1"/>
</dbReference>
<name>A0A4Y3WAI0_NITWI</name>
<sequence length="557" mass="60186">MIARPDELMFAPLGGVGEIGMNLSIYGLGNRHQRSWLAVDLGVSFGDEEHLPGIDLIMPDIRFLEQERKNLVGLVLTHAHEDHFGAIIDLWPRLKCPIYATKFSAALFEAKCAAERNAPDIPVTVVPSGGRIDIGPFGVEFIPVAHSIPESHALAIHTEAGIVVHTGDWKIDPTPIIGPPTDERRLRELGDEGVLALIGDSTNAVRDGRSPSETEVARTIADLVKAAKGRVAVTTFASNVGRLRAVADAAREAGREVVVVGRAMARVVQVARETGHLNGMQDFRSADVYGHLPPDKVLALCTGSQGEPRAALARIARDDHPEVTLNRGDTVIFSSRTIPGNEKAVGAIINGLVAQGIEVITDRTQLVHVSGHPRCDELRDMISWVRPRLLIPVHGEALHLSEHARLARASGVPKVLICKNGDLVRLGPGDPGIIDELPSGRLYKDGVILEDSKSRAVVERRRMAFAGCVFVAIAVTAKGELIEDPEVDLVGIPEKNMAGEVLDDIVFDTVVSTAKGFSRTLRRDPDAMAESLRRAVRAAVAEQWGKKPLCYVHVLVI</sequence>
<keyword evidence="5" id="KW-0862">Zinc</keyword>
<reference evidence="9 10" key="1">
    <citation type="submission" date="2019-06" db="EMBL/GenBank/DDBJ databases">
        <title>Whole genome shotgun sequence of Nitrobacter winogradskyi NBRC 14297.</title>
        <authorList>
            <person name="Hosoyama A."/>
            <person name="Uohara A."/>
            <person name="Ohji S."/>
            <person name="Ichikawa N."/>
        </authorList>
    </citation>
    <scope>NUCLEOTIDE SEQUENCE [LARGE SCALE GENOMIC DNA]</scope>
    <source>
        <strain evidence="9 10">NBRC 14297</strain>
    </source>
</reference>
<evidence type="ECO:0000256" key="2">
    <source>
        <dbReference type="ARBA" id="ARBA00022722"/>
    </source>
</evidence>
<dbReference type="EMBL" id="BJNF01000050">
    <property type="protein sequence ID" value="GEC16022.1"/>
    <property type="molecule type" value="Genomic_DNA"/>
</dbReference>
<evidence type="ECO:0000256" key="6">
    <source>
        <dbReference type="ARBA" id="ARBA00022839"/>
    </source>
</evidence>
<dbReference type="Gene3D" id="3.40.50.10710">
    <property type="entry name" value="Metallo-hydrolase/oxidoreductase"/>
    <property type="match status" value="1"/>
</dbReference>
<dbReference type="PANTHER" id="PTHR43694:SF1">
    <property type="entry name" value="RIBONUCLEASE J"/>
    <property type="match status" value="1"/>
</dbReference>
<dbReference type="InterPro" id="IPR042173">
    <property type="entry name" value="RNase_J_2"/>
</dbReference>
<dbReference type="InterPro" id="IPR036866">
    <property type="entry name" value="RibonucZ/Hydroxyglut_hydro"/>
</dbReference>
<protein>
    <submittedName>
        <fullName evidence="9">RNase J family beta-CASP ribonuclease</fullName>
    </submittedName>
</protein>
<evidence type="ECO:0000313" key="10">
    <source>
        <dbReference type="Proteomes" id="UP000318825"/>
    </source>
</evidence>
<accession>A0A4Y3WAI0</accession>
<dbReference type="InterPro" id="IPR041636">
    <property type="entry name" value="RNase_J_C"/>
</dbReference>
<proteinExistence type="predicted"/>
<dbReference type="InterPro" id="IPR004613">
    <property type="entry name" value="RNase_J"/>
</dbReference>
<dbReference type="Pfam" id="PF17770">
    <property type="entry name" value="RNase_J_C"/>
    <property type="match status" value="1"/>
</dbReference>
<evidence type="ECO:0000256" key="5">
    <source>
        <dbReference type="ARBA" id="ARBA00022833"/>
    </source>
</evidence>
<keyword evidence="1" id="KW-0963">Cytoplasm</keyword>
<evidence type="ECO:0000256" key="3">
    <source>
        <dbReference type="ARBA" id="ARBA00022723"/>
    </source>
</evidence>
<dbReference type="CDD" id="cd07714">
    <property type="entry name" value="RNaseJ_MBL-fold"/>
    <property type="match status" value="1"/>
</dbReference>
<dbReference type="Pfam" id="PF07521">
    <property type="entry name" value="RMMBL"/>
    <property type="match status" value="1"/>
</dbReference>
<organism evidence="9 10">
    <name type="scientific">Nitrobacter winogradskyi</name>
    <name type="common">Nitrobacter agilis</name>
    <dbReference type="NCBI Taxonomy" id="913"/>
    <lineage>
        <taxon>Bacteria</taxon>
        <taxon>Pseudomonadati</taxon>
        <taxon>Pseudomonadota</taxon>
        <taxon>Alphaproteobacteria</taxon>
        <taxon>Hyphomicrobiales</taxon>
        <taxon>Nitrobacteraceae</taxon>
        <taxon>Nitrobacter</taxon>
    </lineage>
</organism>
<evidence type="ECO:0000256" key="4">
    <source>
        <dbReference type="ARBA" id="ARBA00022801"/>
    </source>
</evidence>
<dbReference type="InterPro" id="IPR011108">
    <property type="entry name" value="RMMBL"/>
</dbReference>
<keyword evidence="2" id="KW-0540">Nuclease</keyword>
<dbReference type="SMART" id="SM00849">
    <property type="entry name" value="Lactamase_B"/>
    <property type="match status" value="1"/>
</dbReference>
<keyword evidence="3" id="KW-0479">Metal-binding</keyword>
<feature type="domain" description="Metallo-beta-lactamase" evidence="8">
    <location>
        <begin position="22"/>
        <end position="220"/>
    </location>
</feature>
<evidence type="ECO:0000256" key="7">
    <source>
        <dbReference type="ARBA" id="ARBA00022884"/>
    </source>
</evidence>
<evidence type="ECO:0000259" key="8">
    <source>
        <dbReference type="SMART" id="SM00849"/>
    </source>
</evidence>
<dbReference type="GO" id="GO:0003723">
    <property type="term" value="F:RNA binding"/>
    <property type="evidence" value="ECO:0007669"/>
    <property type="project" value="UniProtKB-KW"/>
</dbReference>
<gene>
    <name evidence="9" type="ORF">NWI01_19140</name>
</gene>
<dbReference type="GO" id="GO:0046872">
    <property type="term" value="F:metal ion binding"/>
    <property type="evidence" value="ECO:0007669"/>
    <property type="project" value="UniProtKB-KW"/>
</dbReference>
<dbReference type="OrthoDB" id="9770211at2"/>
<dbReference type="Gene3D" id="3.60.15.10">
    <property type="entry name" value="Ribonuclease Z/Hydroxyacylglutathione hydrolase-like"/>
    <property type="match status" value="1"/>
</dbReference>
<dbReference type="PANTHER" id="PTHR43694">
    <property type="entry name" value="RIBONUCLEASE J"/>
    <property type="match status" value="1"/>
</dbReference>
<evidence type="ECO:0000313" key="9">
    <source>
        <dbReference type="EMBL" id="GEC16022.1"/>
    </source>
</evidence>
<dbReference type="Pfam" id="PF12706">
    <property type="entry name" value="Lactamase_B_2"/>
    <property type="match status" value="1"/>
</dbReference>
<keyword evidence="4" id="KW-0378">Hydrolase</keyword>
<dbReference type="NCBIfam" id="TIGR00649">
    <property type="entry name" value="MG423"/>
    <property type="match status" value="1"/>
</dbReference>
<dbReference type="GO" id="GO:0004527">
    <property type="term" value="F:exonuclease activity"/>
    <property type="evidence" value="ECO:0007669"/>
    <property type="project" value="UniProtKB-KW"/>
</dbReference>
<comment type="caution">
    <text evidence="9">The sequence shown here is derived from an EMBL/GenBank/DDBJ whole genome shotgun (WGS) entry which is preliminary data.</text>
</comment>
<evidence type="ECO:0000256" key="1">
    <source>
        <dbReference type="ARBA" id="ARBA00022490"/>
    </source>
</evidence>
<dbReference type="Gene3D" id="3.10.20.580">
    <property type="match status" value="1"/>
</dbReference>
<dbReference type="SUPFAM" id="SSF56281">
    <property type="entry name" value="Metallo-hydrolase/oxidoreductase"/>
    <property type="match status" value="1"/>
</dbReference>
<dbReference type="Proteomes" id="UP000318825">
    <property type="component" value="Unassembled WGS sequence"/>
</dbReference>
<dbReference type="InterPro" id="IPR055132">
    <property type="entry name" value="RNase_J_b_CASP"/>
</dbReference>
<dbReference type="AlphaFoldDB" id="A0A4Y3WAI0"/>